<dbReference type="InterPro" id="IPR022602">
    <property type="entry name" value="DUF2813"/>
</dbReference>
<dbReference type="Proteomes" id="UP000005519">
    <property type="component" value="Unassembled WGS sequence"/>
</dbReference>
<dbReference type="RefSeq" id="WP_005762056.1">
    <property type="nucleotide sequence ID" value="NZ_GG704810.1"/>
</dbReference>
<comment type="caution">
    <text evidence="2">The sequence shown here is derived from an EMBL/GenBank/DDBJ whole genome shotgun (WGS) entry which is preliminary data.</text>
</comment>
<reference evidence="2 3" key="1">
    <citation type="submission" date="2009-10" db="EMBL/GenBank/DDBJ databases">
        <authorList>
            <person name="Muzny D."/>
            <person name="Qin X."/>
            <person name="Deng J."/>
            <person name="Jiang H."/>
            <person name="Liu Y."/>
            <person name="Qu J."/>
            <person name="Song X.-Z."/>
            <person name="Zhang L."/>
            <person name="Thornton R."/>
            <person name="Coyle M."/>
            <person name="Francisco L."/>
            <person name="Jackson L."/>
            <person name="Javaid M."/>
            <person name="Korchina V."/>
            <person name="Kovar C."/>
            <person name="Mata R."/>
            <person name="Mathew T."/>
            <person name="Ngo R."/>
            <person name="Nguyen L."/>
            <person name="Nguyen N."/>
            <person name="Okwuonu G."/>
            <person name="Ongeri F."/>
            <person name="Pham C."/>
            <person name="Simmons D."/>
            <person name="Wilczek-Boney K."/>
            <person name="Hale W."/>
            <person name="Jakkamsetti A."/>
            <person name="Pham P."/>
            <person name="Ruth R."/>
            <person name="San Lucas F."/>
            <person name="Warren J."/>
            <person name="Zhang J."/>
            <person name="Zhao Z."/>
            <person name="Zhou C."/>
            <person name="Zhu D."/>
            <person name="Lee S."/>
            <person name="Bess C."/>
            <person name="Blankenburg K."/>
            <person name="Forbes L."/>
            <person name="Fu Q."/>
            <person name="Gubbala S."/>
            <person name="Hirani K."/>
            <person name="Jayaseelan J.C."/>
            <person name="Lara F."/>
            <person name="Munidasa M."/>
            <person name="Palculict T."/>
            <person name="Patil S."/>
            <person name="Pu L.-L."/>
            <person name="Saada N."/>
            <person name="Tang L."/>
            <person name="Weissenberger G."/>
            <person name="Zhu Y."/>
            <person name="Hemphill L."/>
            <person name="Shang Y."/>
            <person name="Youmans B."/>
            <person name="Ayvaz T."/>
            <person name="Ross M."/>
            <person name="Santibanez J."/>
            <person name="Aqrawi P."/>
            <person name="Gross S."/>
            <person name="Joshi V."/>
            <person name="Fowler G."/>
            <person name="Nazareth L."/>
            <person name="Reid J."/>
            <person name="Worley K."/>
            <person name="Petrosino J."/>
            <person name="Highlander S."/>
            <person name="Gibbs R."/>
        </authorList>
    </citation>
    <scope>NUCLEOTIDE SEQUENCE [LARGE SCALE GENOMIC DNA]</scope>
    <source>
        <strain evidence="2 3">ATCC 43325</strain>
    </source>
</reference>
<evidence type="ECO:0000313" key="3">
    <source>
        <dbReference type="Proteomes" id="UP000005519"/>
    </source>
</evidence>
<dbReference type="EMBL" id="ACZR01000013">
    <property type="protein sequence ID" value="EEX50220.1"/>
    <property type="molecule type" value="Genomic_DNA"/>
</dbReference>
<dbReference type="STRING" id="667128.HMPREF0621_1291"/>
<evidence type="ECO:0000259" key="1">
    <source>
        <dbReference type="Pfam" id="PF20469"/>
    </source>
</evidence>
<dbReference type="HOGENOM" id="CLU_034845_0_0_6"/>
<organism evidence="2 3">
    <name type="scientific">Pasteurella dagmatis ATCC 43325</name>
    <dbReference type="NCBI Taxonomy" id="667128"/>
    <lineage>
        <taxon>Bacteria</taxon>
        <taxon>Pseudomonadati</taxon>
        <taxon>Pseudomonadota</taxon>
        <taxon>Gammaproteobacteria</taxon>
        <taxon>Pasteurellales</taxon>
        <taxon>Pasteurellaceae</taxon>
        <taxon>Pasteurella</taxon>
    </lineage>
</organism>
<dbReference type="Pfam" id="PF20469">
    <property type="entry name" value="OLD-like_TOPRIM"/>
    <property type="match status" value="1"/>
</dbReference>
<dbReference type="OrthoDB" id="5836727at2"/>
<dbReference type="Gene3D" id="3.40.50.300">
    <property type="entry name" value="P-loop containing nucleotide triphosphate hydrolases"/>
    <property type="match status" value="1"/>
</dbReference>
<dbReference type="InterPro" id="IPR051396">
    <property type="entry name" value="Bact_Antivir_Def_Nuclease"/>
</dbReference>
<dbReference type="CDD" id="cd01026">
    <property type="entry name" value="TOPRIM_OLD"/>
    <property type="match status" value="1"/>
</dbReference>
<dbReference type="SUPFAM" id="SSF52540">
    <property type="entry name" value="P-loop containing nucleoside triphosphate hydrolases"/>
    <property type="match status" value="1"/>
</dbReference>
<feature type="domain" description="OLD protein-like TOPRIM" evidence="1">
    <location>
        <begin position="349"/>
        <end position="413"/>
    </location>
</feature>
<dbReference type="Pfam" id="PF11398">
    <property type="entry name" value="DUF2813"/>
    <property type="match status" value="1"/>
</dbReference>
<protein>
    <recommendedName>
        <fullName evidence="1">OLD protein-like TOPRIM domain-containing protein</fullName>
    </recommendedName>
</protein>
<gene>
    <name evidence="2" type="ORF">HMPREF0621_1291</name>
</gene>
<evidence type="ECO:0000313" key="2">
    <source>
        <dbReference type="EMBL" id="EEX50220.1"/>
    </source>
</evidence>
<dbReference type="InterPro" id="IPR027417">
    <property type="entry name" value="P-loop_NTPase"/>
</dbReference>
<name>C9PQA9_9PAST</name>
<dbReference type="PANTHER" id="PTHR43581:SF4">
    <property type="entry name" value="ATP_GTP PHOSPHATASE"/>
    <property type="match status" value="1"/>
</dbReference>
<dbReference type="PANTHER" id="PTHR43581">
    <property type="entry name" value="ATP/GTP PHOSPHATASE"/>
    <property type="match status" value="1"/>
</dbReference>
<dbReference type="AlphaFoldDB" id="C9PQA9"/>
<accession>C9PQA9</accession>
<keyword evidence="3" id="KW-1185">Reference proteome</keyword>
<sequence length="523" mass="61227">MYLRQLEIVGFRGINRLSIKFRPDMVLIGENMWGKSSLLSALSSIFNPEKTLYQFSLKDFHISNANQQPVQNITLLFTFCEHEKNEDNADYNLPYVRHHLFIHHPDGYQRLYLRVEGERNAENEVTTEYSFLDQNGDSVVVDNIEQLVFSLISRHPVYRFRDARLNKNPHTLRLIKQNSAIQDPLQSEIQAVILLLRYYFLNRHSNGELMQDTTVLWQKVKSLCGRLQQDETQRLRRKVFFSLASLFIESEFVHFGKFTHPIILFEDPEARLHPRMVAILWELVSYLPVQRITTTNSVELISQVRLTSICRLVRTPLRTESFQLSRRDLGKEDFRRLSFHIHHNRSLALFARMWILVEGETEVWILSELAKLLSINLDIEGIRIVEFAQSGLKPLIKYVKAMGIEWYVLVDGDEAGKKYREVATSMLNSMEHISDRLTILPRRDIEHFFYVNGFSEVFIRLAQWQMNKSNFLPTSKIIQRAIQRTSKPDLALALSSEMEKRGVQSIPLLFKRLFSKVLSLAKL</sequence>
<dbReference type="InterPro" id="IPR034139">
    <property type="entry name" value="TOPRIM_OLD"/>
</dbReference>
<proteinExistence type="predicted"/>